<dbReference type="SUPFAM" id="SSF51126">
    <property type="entry name" value="Pectin lyase-like"/>
    <property type="match status" value="1"/>
</dbReference>
<evidence type="ECO:0000256" key="3">
    <source>
        <dbReference type="SAM" id="Phobius"/>
    </source>
</evidence>
<evidence type="ECO:0008006" key="6">
    <source>
        <dbReference type="Google" id="ProtNLM"/>
    </source>
</evidence>
<organism evidence="4 5">
    <name type="scientific">Mediterraneibacter gnavus</name>
    <name type="common">Ruminococcus gnavus</name>
    <dbReference type="NCBI Taxonomy" id="33038"/>
    <lineage>
        <taxon>Bacteria</taxon>
        <taxon>Bacillati</taxon>
        <taxon>Bacillota</taxon>
        <taxon>Clostridia</taxon>
        <taxon>Lachnospirales</taxon>
        <taxon>Lachnospiraceae</taxon>
        <taxon>Mediterraneibacter</taxon>
    </lineage>
</organism>
<dbReference type="Proteomes" id="UP000234849">
    <property type="component" value="Unassembled WGS sequence"/>
</dbReference>
<feature type="region of interest" description="Disordered" evidence="2">
    <location>
        <begin position="235"/>
        <end position="256"/>
    </location>
</feature>
<dbReference type="PANTHER" id="PTHR11319:SF35">
    <property type="entry name" value="OUTER MEMBRANE PROTEIN PMPC-RELATED"/>
    <property type="match status" value="1"/>
</dbReference>
<protein>
    <recommendedName>
        <fullName evidence="6">Right-handed parallel beta-helix repeat-containing protein</fullName>
    </recommendedName>
</protein>
<sequence length="1295" mass="146401">MYSSYSKKYTGEIDETSVLFLYPKGGSRWRRMMAFALRRQLSDSSRKRNGGVNIRRKNRRYLAAGLTVFSLLFGGLQVWAAEEPDAGWETKIQKEEKSNVEILIASEQPYTYLSQMKERIQFVGALSLGELYQLQEILPYLMIKEHIGKEEAAWDTKMYLEVVEEWKRREEALISEEEKQSLTEALIKMLPENGQSYVIDGKESRVDSLQRYGEFLQTQVSFSVEACLEEIRNSRADDKEEPVEKEETLPDNVSKEQKAEGACRIGNTYYEDLSAALHAVKDNETIYIVQSHTMKDSFVYVEKTRTRKFQNVRILPEGGPRTVRMPDRHRLAFTKSSVAIGSKGSDPLTFDLSGTSVPDSDNLYCGAICANKGSSVTFENCVFQNGDQLSRWMIHGEYGSVTVDQCKFQNCDNGVGVVTEASSAFTPTEISFRVQNSVFDGIADIGAVHFSIHRANIRAEIQNNVFKNCRIGIGGIRSDEAPYTGPISARIQGNTFQNCYIGESFSQGTSVAASAFQVNVSNERYHGWQSTSQHPNVGDLYSGWFSTGFCNSNVEASVNGCSYENGVHGIATMSKGRTVVNNTTLARNNAREANTEQCGQKGNGGGIFLNGGTIIWNSGTICENQADRGGAIYLKDGEILLKDGSFYGNRAQNQGGGIYNQSGTVKQEGGNFSANTAEIGSGVYQDGIYQMSGPAVVDEGNDVYLPAEKYIEVIRKLQSVPAARVTPDRYENGRMVVKVSYGNRTGSMEWERFLLTPQSRYCLRPGDYQERRAGTLKEAVTISSEYTVQYDKNTKAQVEQMPEPSVKYWYEKASVSEQIPKWLDVPFLGWNENQTAKEGQYQPGENLPAEKNQDLTLYAIWEDRVSIRYLGNHAEEGLEKSEIVSYEDCLQNGYRIQKNKGYTDYKRSRHTFAGWDQRADVGAKEAAFQENRENRISYEELRKLAAYQRQDGQPSKEMAKVKLYAIWDRAPDITAPDKEYFEGETVTGEELLTEVHSTDQEDGNLTEQVRIVRIEYASGRVTEHGKADGETKVWKEGMPKEELLDTWFLQLDKKDSPVMHQVVYQVKDSIGNITEVPCKVKIKYNEFPVIEAQDRYFTLQEAQSGKITEGVLKDQAISEGKVKAEDVEEGNLSAKLKLLDFHPEEFQKFTDSGYIMLNWYVQDSMGPDQKGKETVMPFLVYVVKDGEIPKAPKRQTVRFINEKYYRLNEAADSDSMTEEEKEQHSKNGGLHVDSKWYQEEEYQTVIENAWRKDSGKSYRFTQEDARRAEAFVDAHGIGNSQDENALMRFANEFLK</sequence>
<dbReference type="InterPro" id="IPR042229">
    <property type="entry name" value="Listeria/Bacterioides_rpt_sf"/>
</dbReference>
<evidence type="ECO:0000256" key="1">
    <source>
        <dbReference type="ARBA" id="ARBA00004196"/>
    </source>
</evidence>
<accession>A0A2N5NF29</accession>
<gene>
    <name evidence="4" type="ORF">CDL18_13480</name>
</gene>
<feature type="compositionally biased region" description="Basic and acidic residues" evidence="2">
    <location>
        <begin position="245"/>
        <end position="256"/>
    </location>
</feature>
<dbReference type="Gene3D" id="2.60.40.4270">
    <property type="entry name" value="Listeria-Bacteroides repeat domain"/>
    <property type="match status" value="1"/>
</dbReference>
<comment type="caution">
    <text evidence="4">The sequence shown here is derived from an EMBL/GenBank/DDBJ whole genome shotgun (WGS) entry which is preliminary data.</text>
</comment>
<reference evidence="4 5" key="1">
    <citation type="journal article" date="2017" name="Genome Med.">
        <title>A novel Ruminococcus gnavus clade enriched in inflammatory bowel disease patients.</title>
        <authorList>
            <person name="Hall A.B."/>
            <person name="Yassour M."/>
            <person name="Sauk J."/>
            <person name="Garner A."/>
            <person name="Jiang X."/>
            <person name="Arthur T."/>
            <person name="Lagoudas G.K."/>
            <person name="Vatanen T."/>
            <person name="Fornelos N."/>
            <person name="Wilson R."/>
            <person name="Bertha M."/>
            <person name="Cohen M."/>
            <person name="Garber J."/>
            <person name="Khalili H."/>
            <person name="Gevers D."/>
            <person name="Ananthakrishnan A.N."/>
            <person name="Kugathasan S."/>
            <person name="Lander E.S."/>
            <person name="Blainey P."/>
            <person name="Vlamakis H."/>
            <person name="Xavier R.J."/>
            <person name="Huttenhower C."/>
        </authorList>
    </citation>
    <scope>NUCLEOTIDE SEQUENCE [LARGE SCALE GENOMIC DNA]</scope>
    <source>
        <strain evidence="4 5">RJX1118</strain>
    </source>
</reference>
<evidence type="ECO:0000313" key="5">
    <source>
        <dbReference type="Proteomes" id="UP000234849"/>
    </source>
</evidence>
<dbReference type="Pfam" id="PF09479">
    <property type="entry name" value="Flg_new"/>
    <property type="match status" value="1"/>
</dbReference>
<proteinExistence type="predicted"/>
<feature type="transmembrane region" description="Helical" evidence="3">
    <location>
        <begin position="61"/>
        <end position="80"/>
    </location>
</feature>
<comment type="subcellular location">
    <subcellularLocation>
        <location evidence="1">Cell envelope</location>
    </subcellularLocation>
</comment>
<evidence type="ECO:0000313" key="4">
    <source>
        <dbReference type="EMBL" id="PLT52950.1"/>
    </source>
</evidence>
<name>A0A2N5NF29_MEDGN</name>
<dbReference type="PANTHER" id="PTHR11319">
    <property type="entry name" value="G PROTEIN-COUPLED RECEPTOR-RELATED"/>
    <property type="match status" value="1"/>
</dbReference>
<keyword evidence="3" id="KW-0472">Membrane</keyword>
<dbReference type="InterPro" id="IPR013378">
    <property type="entry name" value="InlB-like_B-rpt"/>
</dbReference>
<evidence type="ECO:0000256" key="2">
    <source>
        <dbReference type="SAM" id="MobiDB-lite"/>
    </source>
</evidence>
<keyword evidence="3" id="KW-0812">Transmembrane</keyword>
<dbReference type="EMBL" id="NIHM01000023">
    <property type="protein sequence ID" value="PLT52950.1"/>
    <property type="molecule type" value="Genomic_DNA"/>
</dbReference>
<dbReference type="InterPro" id="IPR011050">
    <property type="entry name" value="Pectin_lyase_fold/virulence"/>
</dbReference>
<keyword evidence="3" id="KW-1133">Transmembrane helix</keyword>